<comment type="caution">
    <text evidence="1">The sequence shown here is derived from an EMBL/GenBank/DDBJ whole genome shotgun (WGS) entry which is preliminary data.</text>
</comment>
<sequence length="267" mass="27761">MMNGSHAATGLLVGVAATGVEAALTGAPAGPIAFAVGGFVTAGAALLPDIDHDESTVTRSAGLVTRTLAEVLQWVARRAFAATRTPHDPDGDGEHRGLIHTPAFAVLLGVLVAVGSAVSEWIGLAVVWLMLTAALRSLRWSLPNSLRTALRLHWRTGPASYALGAIAALVSLGAQDALGPRLGVLVALGMVVHSIGDGLTNSGIPFAWPFRLRCDRGCSRPGCRGQRWRRLGVLPARLRFSTGSPIERGIELTSLLAAGGLVLLHFA</sequence>
<gene>
    <name evidence="1" type="ORF">ACFQ16_04815</name>
</gene>
<name>A0ABW3FLL5_9PSEU</name>
<dbReference type="RefSeq" id="WP_263251665.1">
    <property type="nucleotide sequence ID" value="NZ_BAABLT010000033.1"/>
</dbReference>
<organism evidence="1 2">
    <name type="scientific">Saccharopolyspora rosea</name>
    <dbReference type="NCBI Taxonomy" id="524884"/>
    <lineage>
        <taxon>Bacteria</taxon>
        <taxon>Bacillati</taxon>
        <taxon>Actinomycetota</taxon>
        <taxon>Actinomycetes</taxon>
        <taxon>Pseudonocardiales</taxon>
        <taxon>Pseudonocardiaceae</taxon>
        <taxon>Saccharopolyspora</taxon>
    </lineage>
</organism>
<evidence type="ECO:0000313" key="1">
    <source>
        <dbReference type="EMBL" id="MFD0919060.1"/>
    </source>
</evidence>
<accession>A0ABW3FLL5</accession>
<dbReference type="InterPro" id="IPR007404">
    <property type="entry name" value="YdjM-like"/>
</dbReference>
<dbReference type="Proteomes" id="UP001597018">
    <property type="component" value="Unassembled WGS sequence"/>
</dbReference>
<proteinExistence type="predicted"/>
<evidence type="ECO:0000313" key="2">
    <source>
        <dbReference type="Proteomes" id="UP001597018"/>
    </source>
</evidence>
<keyword evidence="2" id="KW-1185">Reference proteome</keyword>
<reference evidence="2" key="1">
    <citation type="journal article" date="2019" name="Int. J. Syst. Evol. Microbiol.">
        <title>The Global Catalogue of Microorganisms (GCM) 10K type strain sequencing project: providing services to taxonomists for standard genome sequencing and annotation.</title>
        <authorList>
            <consortium name="The Broad Institute Genomics Platform"/>
            <consortium name="The Broad Institute Genome Sequencing Center for Infectious Disease"/>
            <person name="Wu L."/>
            <person name="Ma J."/>
        </authorList>
    </citation>
    <scope>NUCLEOTIDE SEQUENCE [LARGE SCALE GENOMIC DNA]</scope>
    <source>
        <strain evidence="2">CCUG 56401</strain>
    </source>
</reference>
<keyword evidence="1" id="KW-0378">Hydrolase</keyword>
<dbReference type="EMBL" id="JBHTIW010000002">
    <property type="protein sequence ID" value="MFD0919060.1"/>
    <property type="molecule type" value="Genomic_DNA"/>
</dbReference>
<dbReference type="Pfam" id="PF04307">
    <property type="entry name" value="YdjM"/>
    <property type="match status" value="1"/>
</dbReference>
<protein>
    <submittedName>
        <fullName evidence="1">Metal-dependent hydrolase</fullName>
    </submittedName>
</protein>
<dbReference type="GO" id="GO:0016787">
    <property type="term" value="F:hydrolase activity"/>
    <property type="evidence" value="ECO:0007669"/>
    <property type="project" value="UniProtKB-KW"/>
</dbReference>